<proteinExistence type="predicted"/>
<organism evidence="1 2">
    <name type="scientific">Lactococcus garvieae</name>
    <dbReference type="NCBI Taxonomy" id="1363"/>
    <lineage>
        <taxon>Bacteria</taxon>
        <taxon>Bacillati</taxon>
        <taxon>Bacillota</taxon>
        <taxon>Bacilli</taxon>
        <taxon>Lactobacillales</taxon>
        <taxon>Streptococcaceae</taxon>
        <taxon>Lactococcus</taxon>
    </lineage>
</organism>
<dbReference type="Proteomes" id="UP001164042">
    <property type="component" value="Chromosome"/>
</dbReference>
<dbReference type="EMBL" id="CP109635">
    <property type="protein sequence ID" value="UYT09850.1"/>
    <property type="molecule type" value="Genomic_DNA"/>
</dbReference>
<evidence type="ECO:0000313" key="1">
    <source>
        <dbReference type="EMBL" id="UYT09850.1"/>
    </source>
</evidence>
<reference evidence="1" key="1">
    <citation type="submission" date="2022-10" db="EMBL/GenBank/DDBJ databases">
        <title>Genome assembly of Lactococcus garvieae isolates from cricket gut.</title>
        <authorList>
            <person name="Luecke A.R."/>
            <person name="Brown A.M.V."/>
            <person name="Wakeman C.A."/>
        </authorList>
    </citation>
    <scope>NUCLEOTIDE SEQUENCE</scope>
    <source>
        <strain evidence="1">Alexii-11_2</strain>
    </source>
</reference>
<name>A0AA46TUP5_9LACT</name>
<protein>
    <submittedName>
        <fullName evidence="1">Uncharacterized protein</fullName>
    </submittedName>
</protein>
<sequence>MQLKRTYDINVKLKAVLRYCVCLTISLPSVRNALLHVQDRKGTKKQEKFRQSLVYRDFIAIQSKQKLVSAVSYGQHGYGRLFLGIIKDLYDNSIVVYNLASKIQ</sequence>
<accession>A0AA46TUP5</accession>
<dbReference type="AlphaFoldDB" id="A0AA46TUP5"/>
<gene>
    <name evidence="1" type="ORF">OF801_07680</name>
</gene>
<evidence type="ECO:0000313" key="2">
    <source>
        <dbReference type="Proteomes" id="UP001164042"/>
    </source>
</evidence>
<dbReference type="RefSeq" id="WP_264307904.1">
    <property type="nucleotide sequence ID" value="NZ_CP109635.1"/>
</dbReference>